<dbReference type="InterPro" id="IPR000504">
    <property type="entry name" value="RRM_dom"/>
</dbReference>
<dbReference type="EMBL" id="JAAQPF010000514">
    <property type="protein sequence ID" value="KAF5700690.1"/>
    <property type="molecule type" value="Genomic_DNA"/>
</dbReference>
<dbReference type="AlphaFoldDB" id="A0A8H5XWR1"/>
<dbReference type="SUPFAM" id="SSF54928">
    <property type="entry name" value="RNA-binding domain, RBD"/>
    <property type="match status" value="2"/>
</dbReference>
<dbReference type="InterPro" id="IPR035979">
    <property type="entry name" value="RBD_domain_sf"/>
</dbReference>
<dbReference type="InterPro" id="IPR012677">
    <property type="entry name" value="Nucleotide-bd_a/b_plait_sf"/>
</dbReference>
<dbReference type="GO" id="GO:0003723">
    <property type="term" value="F:RNA binding"/>
    <property type="evidence" value="ECO:0007669"/>
    <property type="project" value="UniProtKB-UniRule"/>
</dbReference>
<name>A0A8H5XWR1_9HYPO</name>
<comment type="caution">
    <text evidence="3">The sequence shown here is derived from an EMBL/GenBank/DDBJ whole genome shotgun (WGS) entry which is preliminary data.</text>
</comment>
<evidence type="ECO:0000256" key="1">
    <source>
        <dbReference type="PROSITE-ProRule" id="PRU00176"/>
    </source>
</evidence>
<reference evidence="3 4" key="1">
    <citation type="submission" date="2020-05" db="EMBL/GenBank/DDBJ databases">
        <title>Identification and distribution of gene clusters putatively required for synthesis of sphingolipid metabolism inhibitors in phylogenetically diverse species of the filamentous fungus Fusarium.</title>
        <authorList>
            <person name="Kim H.-S."/>
            <person name="Busman M."/>
            <person name="Brown D.W."/>
            <person name="Divon H."/>
            <person name="Uhlig S."/>
            <person name="Proctor R.H."/>
        </authorList>
    </citation>
    <scope>NUCLEOTIDE SEQUENCE [LARGE SCALE GENOMIC DNA]</scope>
    <source>
        <strain evidence="3 4">NRRL 26131</strain>
    </source>
</reference>
<feature type="domain" description="RRM" evidence="2">
    <location>
        <begin position="853"/>
        <end position="918"/>
    </location>
</feature>
<protein>
    <recommendedName>
        <fullName evidence="2">RRM domain-containing protein</fullName>
    </recommendedName>
</protein>
<dbReference type="Proteomes" id="UP000532311">
    <property type="component" value="Unassembled WGS sequence"/>
</dbReference>
<dbReference type="SMART" id="SM00360">
    <property type="entry name" value="RRM"/>
    <property type="match status" value="2"/>
</dbReference>
<evidence type="ECO:0000259" key="2">
    <source>
        <dbReference type="PROSITE" id="PS50102"/>
    </source>
</evidence>
<keyword evidence="4" id="KW-1185">Reference proteome</keyword>
<gene>
    <name evidence="3" type="ORF">FGLOB1_10620</name>
</gene>
<keyword evidence="1" id="KW-0694">RNA-binding</keyword>
<dbReference type="InterPro" id="IPR010730">
    <property type="entry name" value="HET"/>
</dbReference>
<accession>A0A8H5XWR1</accession>
<evidence type="ECO:0000313" key="4">
    <source>
        <dbReference type="Proteomes" id="UP000532311"/>
    </source>
</evidence>
<dbReference type="PROSITE" id="PS50102">
    <property type="entry name" value="RRM"/>
    <property type="match status" value="2"/>
</dbReference>
<dbReference type="Gene3D" id="3.30.70.330">
    <property type="match status" value="2"/>
</dbReference>
<sequence length="1023" mass="115073">MSLCKICQEALPDFPFSDGVGDAPIIPNGPSSKPYTWEKKKDSKQPSQVQWLMKGRLSLHSSWETFVASLEADCPLCWICWRAIRSSPFASPSDERVADFQATITYAHFDIEDDFFNIWVCLEGAGLKATRLRLNITKTSRELFQETESQNPIPAQHTAQSAAEVANRWIGLCGKNHPSCMARATPPSEAKMPTRLLDLGTSNSKTWRIIETRQERFPYVALSHRWTENTPTLLQKNYDAYCDSQPDSILPQNYRDMLDICRAIPIRYIWIDSLCIIQDDNGADFCHEAPIMLDVYRYAFLTLMILWEFSDSTVFRRCRPNTIARPRPESHKRITLTETDQETWYTYLRNLVISDGAASSQDIETNAHNYAFIRVENTGSYIFDVNNAPINKRAWVLQERCLSRRILCFGNEELYWECEGDSLGPLIASETSPLGVPHMSRRQGLDSLTGSDSDEYWNLLVEQYTACHLTFEEDRLVAFSGIARAVAKSTGDTYLAGIWLERWMQDLLWVPDIVREQPTQVKPTTMGTQSMILPSWSWLSFSGSVLPGLLVANGQGPRISLTEPNSFKSDRFDCLALLNQTSIIPPDTDPYVSFHRAILRLRCLLIPVELAGIGDMHKLPSFFRTTPNIEFLSTGLACLTLIPCREKEDGHAVFILSFSKTLSKSSRYFFIPLFLRKDKYQEVIKFGPDDTEGHGIIVEEEVTDGESQFIRVGRWQEDMTLPSQLGPLISNTIVQQGIGETVNGRAKDITDLEQSFDSKMHEYAVRHASSLINFPRNCMSQLYQDGVIHTVQNGIGADEDVQFDENSRGKWQEEKEQMIVDSLKCSDLPHFSNAEWSSISLVYSSPKNTMATKTLHISNLSWNTTEDDLLDAFSERYEAERALVMRDADTGRSRRYGFIFHDSPEGAAITQKYLDNTENLAGSTTDESLRQAFGNYGQVLDSIVMRDRDSGSSRGFGYVTYANSMEASTAIGSLNDQDLDGNRITVNMANAQSTGGQGGYGRGYQQGGGYGGGYSQGGYGGGN</sequence>
<feature type="domain" description="RRM" evidence="2">
    <location>
        <begin position="910"/>
        <end position="991"/>
    </location>
</feature>
<dbReference type="PANTHER" id="PTHR33112:SF8">
    <property type="entry name" value="HETEROKARYON INCOMPATIBILITY DOMAIN-CONTAINING PROTEIN"/>
    <property type="match status" value="1"/>
</dbReference>
<dbReference type="Pfam" id="PF06985">
    <property type="entry name" value="HET"/>
    <property type="match status" value="1"/>
</dbReference>
<organism evidence="3 4">
    <name type="scientific">Fusarium globosum</name>
    <dbReference type="NCBI Taxonomy" id="78864"/>
    <lineage>
        <taxon>Eukaryota</taxon>
        <taxon>Fungi</taxon>
        <taxon>Dikarya</taxon>
        <taxon>Ascomycota</taxon>
        <taxon>Pezizomycotina</taxon>
        <taxon>Sordariomycetes</taxon>
        <taxon>Hypocreomycetidae</taxon>
        <taxon>Hypocreales</taxon>
        <taxon>Nectriaceae</taxon>
        <taxon>Fusarium</taxon>
        <taxon>Fusarium fujikuroi species complex</taxon>
    </lineage>
</organism>
<dbReference type="PANTHER" id="PTHR33112">
    <property type="entry name" value="DOMAIN PROTEIN, PUTATIVE-RELATED"/>
    <property type="match status" value="1"/>
</dbReference>
<proteinExistence type="predicted"/>
<evidence type="ECO:0000313" key="3">
    <source>
        <dbReference type="EMBL" id="KAF5700690.1"/>
    </source>
</evidence>
<dbReference type="Pfam" id="PF00076">
    <property type="entry name" value="RRM_1"/>
    <property type="match status" value="2"/>
</dbReference>